<feature type="compositionally biased region" description="Basic residues" evidence="1">
    <location>
        <begin position="63"/>
        <end position="72"/>
    </location>
</feature>
<feature type="region of interest" description="Disordered" evidence="1">
    <location>
        <begin position="60"/>
        <end position="83"/>
    </location>
</feature>
<dbReference type="Proteomes" id="UP000005237">
    <property type="component" value="Unassembled WGS sequence"/>
</dbReference>
<reference evidence="3" key="1">
    <citation type="submission" date="2010-08" db="EMBL/GenBank/DDBJ databases">
        <authorList>
            <consortium name="Caenorhabditis japonica Sequencing Consortium"/>
            <person name="Wilson R.K."/>
        </authorList>
    </citation>
    <scope>NUCLEOTIDE SEQUENCE [LARGE SCALE GENOMIC DNA]</scope>
    <source>
        <strain evidence="3">DF5081</strain>
    </source>
</reference>
<feature type="compositionally biased region" description="Polar residues" evidence="1">
    <location>
        <begin position="73"/>
        <end position="83"/>
    </location>
</feature>
<organism evidence="2 3">
    <name type="scientific">Caenorhabditis japonica</name>
    <dbReference type="NCBI Taxonomy" id="281687"/>
    <lineage>
        <taxon>Eukaryota</taxon>
        <taxon>Metazoa</taxon>
        <taxon>Ecdysozoa</taxon>
        <taxon>Nematoda</taxon>
        <taxon>Chromadorea</taxon>
        <taxon>Rhabditida</taxon>
        <taxon>Rhabditina</taxon>
        <taxon>Rhabditomorpha</taxon>
        <taxon>Rhabditoidea</taxon>
        <taxon>Rhabditidae</taxon>
        <taxon>Peloderinae</taxon>
        <taxon>Caenorhabditis</taxon>
    </lineage>
</organism>
<evidence type="ECO:0000313" key="3">
    <source>
        <dbReference type="Proteomes" id="UP000005237"/>
    </source>
</evidence>
<name>A0A8R1EQM9_CAEJA</name>
<reference evidence="2" key="2">
    <citation type="submission" date="2022-06" db="UniProtKB">
        <authorList>
            <consortium name="EnsemblMetazoa"/>
        </authorList>
    </citation>
    <scope>IDENTIFICATION</scope>
    <source>
        <strain evidence="2">DF5081</strain>
    </source>
</reference>
<proteinExistence type="predicted"/>
<sequence>MDAAARVPYRLRTTKGYHADSFVDFEDGLRPGRTSSTFPTRFAIHPPATRFIRHKDPEVHCQTRTRRSHLRGRTSTNVWSSPGSFSSQVQIIFERHPYWFIAKYRTVERVLSEPQPFMELGRDYDITKKNPVMANGLMRPVLIRTQQLIPLKLARGIRLGHHRQRFMRLTDALSQGWMVHPVAKEVLPWKDSWHEMLRAGWKLAPSTLTTATTPLQSLA</sequence>
<keyword evidence="3" id="KW-1185">Reference proteome</keyword>
<evidence type="ECO:0000256" key="1">
    <source>
        <dbReference type="SAM" id="MobiDB-lite"/>
    </source>
</evidence>
<protein>
    <submittedName>
        <fullName evidence="2">Uncharacterized protein</fullName>
    </submittedName>
</protein>
<dbReference type="AlphaFoldDB" id="A0A8R1EQM9"/>
<evidence type="ECO:0000313" key="2">
    <source>
        <dbReference type="EnsemblMetazoa" id="CJA38469.1"/>
    </source>
</evidence>
<dbReference type="EnsemblMetazoa" id="CJA38469.1">
    <property type="protein sequence ID" value="CJA38469.1"/>
    <property type="gene ID" value="WBGene00214316"/>
</dbReference>
<accession>A0A8R1EQM9</accession>